<reference evidence="3 4" key="1">
    <citation type="submission" date="2019-03" db="EMBL/GenBank/DDBJ databases">
        <title>Porphyromonas levii Isolated from the Uterus of Dairy Cows.</title>
        <authorList>
            <person name="Francis A.M."/>
        </authorList>
    </citation>
    <scope>NUCLEOTIDE SEQUENCE [LARGE SCALE GENOMIC DNA]</scope>
    <source>
        <strain evidence="3 4">AF5678</strain>
    </source>
</reference>
<feature type="signal peptide" evidence="2">
    <location>
        <begin position="1"/>
        <end position="22"/>
    </location>
</feature>
<dbReference type="Proteomes" id="UP000297225">
    <property type="component" value="Unassembled WGS sequence"/>
</dbReference>
<dbReference type="GeneID" id="66797900"/>
<accession>A0A4Y8WQZ6</accession>
<gene>
    <name evidence="3" type="ORF">E4P47_05165</name>
</gene>
<keyword evidence="4" id="KW-1185">Reference proteome</keyword>
<evidence type="ECO:0000256" key="2">
    <source>
        <dbReference type="SAM" id="SignalP"/>
    </source>
</evidence>
<name>A0A4Y8WQZ6_9PORP</name>
<feature type="compositionally biased region" description="Basic and acidic residues" evidence="1">
    <location>
        <begin position="118"/>
        <end position="136"/>
    </location>
</feature>
<proteinExistence type="predicted"/>
<dbReference type="AlphaFoldDB" id="A0A4Y8WQZ6"/>
<comment type="caution">
    <text evidence="3">The sequence shown here is derived from an EMBL/GenBank/DDBJ whole genome shotgun (WGS) entry which is preliminary data.</text>
</comment>
<organism evidence="3 4">
    <name type="scientific">Porphyromonas levii</name>
    <dbReference type="NCBI Taxonomy" id="28114"/>
    <lineage>
        <taxon>Bacteria</taxon>
        <taxon>Pseudomonadati</taxon>
        <taxon>Bacteroidota</taxon>
        <taxon>Bacteroidia</taxon>
        <taxon>Bacteroidales</taxon>
        <taxon>Porphyromonadaceae</taxon>
        <taxon>Porphyromonas</taxon>
    </lineage>
</organism>
<feature type="region of interest" description="Disordered" evidence="1">
    <location>
        <begin position="107"/>
        <end position="147"/>
    </location>
</feature>
<feature type="compositionally biased region" description="Basic residues" evidence="1">
    <location>
        <begin position="137"/>
        <end position="147"/>
    </location>
</feature>
<keyword evidence="2" id="KW-0732">Signal</keyword>
<dbReference type="EMBL" id="SPNC01000063">
    <property type="protein sequence ID" value="TFH95160.1"/>
    <property type="molecule type" value="Genomic_DNA"/>
</dbReference>
<dbReference type="PROSITE" id="PS51257">
    <property type="entry name" value="PROKAR_LIPOPROTEIN"/>
    <property type="match status" value="1"/>
</dbReference>
<sequence>MKKIKLLLAAATVLLVSSCSMFIPMGGQRYPYGGNNGNHYGVIRKGTHISDVIRVNGEPDYADSYMNGRNRMDVLYYYRPNWNNRYNSRDRIAVKYTFRNSYLQSTKQEKIKTRKNKSRYDRDDDRYYRRYDDRDHRRNKRNKSRWD</sequence>
<dbReference type="RefSeq" id="WP_018357680.1">
    <property type="nucleotide sequence ID" value="NZ_CP197400.1"/>
</dbReference>
<feature type="chain" id="PRO_5043780948" evidence="2">
    <location>
        <begin position="23"/>
        <end position="147"/>
    </location>
</feature>
<evidence type="ECO:0000256" key="1">
    <source>
        <dbReference type="SAM" id="MobiDB-lite"/>
    </source>
</evidence>
<dbReference type="STRING" id="1122973.GCA_000379925_00409"/>
<protein>
    <submittedName>
        <fullName evidence="3">Uncharacterized protein</fullName>
    </submittedName>
</protein>
<evidence type="ECO:0000313" key="4">
    <source>
        <dbReference type="Proteomes" id="UP000297225"/>
    </source>
</evidence>
<evidence type="ECO:0000313" key="3">
    <source>
        <dbReference type="EMBL" id="TFH95160.1"/>
    </source>
</evidence>